<evidence type="ECO:0000256" key="3">
    <source>
        <dbReference type="ARBA" id="ARBA00022898"/>
    </source>
</evidence>
<sequence>MTKHTELAQISLTHDDTGAIANPIYLSTAFQHPKLGASTGYDYTRTKNPTRTAFEEAFAQLEHGIASYATSSGMAAIQLICNLFKAGDEILVSFDLYGGTFRLFDFYEKQYGIQFKYVDFLDFDSVKQQLNDNTKALFIEPISNPQMIEVDVEPYYDLAHEHNLLTIIDNTFLTPYLSTPLEEGADIVLHSATKYIGGHNDVLAGVVTVNDAYLEQQLSELHNMIGATLSPFDSYLLQRGLKTLHLRMDRAEYNAQLLAERCRSLDAIDEVLYCGSTGMLSIRLNKAFQTDQFLEHLNVCIFAESLGGTETFITFPYTQTHVDMPDAEKDKRGIDQHLLRLSIGIEDYNDIEADILQALAKSKKEVIT</sequence>
<dbReference type="PROSITE" id="PS00868">
    <property type="entry name" value="CYS_MET_METAB_PP"/>
    <property type="match status" value="1"/>
</dbReference>
<dbReference type="SUPFAM" id="SSF53383">
    <property type="entry name" value="PLP-dependent transferases"/>
    <property type="match status" value="1"/>
</dbReference>
<dbReference type="RefSeq" id="WP_251521931.1">
    <property type="nucleotide sequence ID" value="NZ_CP128355.1"/>
</dbReference>
<comment type="similarity">
    <text evidence="2 4">Belongs to the trans-sulfuration enzymes family.</text>
</comment>
<evidence type="ECO:0000256" key="1">
    <source>
        <dbReference type="ARBA" id="ARBA00001933"/>
    </source>
</evidence>
<dbReference type="InterPro" id="IPR015422">
    <property type="entry name" value="PyrdxlP-dep_Trfase_small"/>
</dbReference>
<proteinExistence type="inferred from homology"/>
<dbReference type="InterPro" id="IPR054542">
    <property type="entry name" value="Cys_met_metab_PP"/>
</dbReference>
<dbReference type="Pfam" id="PF01053">
    <property type="entry name" value="Cys_Met_Meta_PP"/>
    <property type="match status" value="1"/>
</dbReference>
<evidence type="ECO:0000313" key="5">
    <source>
        <dbReference type="EMBL" id="XAF71176.1"/>
    </source>
</evidence>
<comment type="cofactor">
    <cofactor evidence="1 4">
        <name>pyridoxal 5'-phosphate</name>
        <dbReference type="ChEBI" id="CHEBI:597326"/>
    </cofactor>
</comment>
<dbReference type="InterPro" id="IPR000277">
    <property type="entry name" value="Cys/Met-Metab_PyrdxlP-dep_enz"/>
</dbReference>
<organism evidence="5 6">
    <name type="scientific">Staphylococcus hsinchuensis</name>
    <dbReference type="NCBI Taxonomy" id="3051183"/>
    <lineage>
        <taxon>Bacteria</taxon>
        <taxon>Bacillati</taxon>
        <taxon>Bacillota</taxon>
        <taxon>Bacilli</taxon>
        <taxon>Bacillales</taxon>
        <taxon>Staphylococcaceae</taxon>
        <taxon>Staphylococcus</taxon>
    </lineage>
</organism>
<gene>
    <name evidence="5" type="ORF">QQM35_03425</name>
</gene>
<dbReference type="InterPro" id="IPR015424">
    <property type="entry name" value="PyrdxlP-dep_Trfase"/>
</dbReference>
<evidence type="ECO:0000256" key="2">
    <source>
        <dbReference type="ARBA" id="ARBA00009077"/>
    </source>
</evidence>
<name>A0ABZ3EEA3_9STAP</name>
<dbReference type="CDD" id="cd00614">
    <property type="entry name" value="CGS_like"/>
    <property type="match status" value="1"/>
</dbReference>
<keyword evidence="5" id="KW-0808">Transferase</keyword>
<keyword evidence="3 4" id="KW-0663">Pyridoxal phosphate</keyword>
<evidence type="ECO:0000313" key="6">
    <source>
        <dbReference type="Proteomes" id="UP001436297"/>
    </source>
</evidence>
<reference evidence="5 6" key="1">
    <citation type="journal article" date="2024" name="Pathogens">
        <title>Staphylococcus hsinchuensis sp. nov., Isolated from Soymilk.</title>
        <authorList>
            <person name="Wang Y.T."/>
            <person name="Lin Y.C."/>
            <person name="Hsieh Y.H."/>
            <person name="Lin Y.T."/>
            <person name="Hamada M."/>
            <person name="Chen C.C."/>
            <person name="Liou J.S."/>
            <person name="Lee A.Y."/>
            <person name="Zhang W.L."/>
            <person name="Chen Y.T."/>
            <person name="Huang C.H."/>
        </authorList>
    </citation>
    <scope>NUCLEOTIDE SEQUENCE [LARGE SCALE GENOMIC DNA]</scope>
    <source>
        <strain evidence="5 6">H164</strain>
    </source>
</reference>
<dbReference type="Gene3D" id="3.90.1150.10">
    <property type="entry name" value="Aspartate Aminotransferase, domain 1"/>
    <property type="match status" value="1"/>
</dbReference>
<dbReference type="InterPro" id="IPR015421">
    <property type="entry name" value="PyrdxlP-dep_Trfase_major"/>
</dbReference>
<accession>A0ABZ3EEA3</accession>
<evidence type="ECO:0000256" key="4">
    <source>
        <dbReference type="RuleBase" id="RU362118"/>
    </source>
</evidence>
<dbReference type="Gene3D" id="3.40.640.10">
    <property type="entry name" value="Type I PLP-dependent aspartate aminotransferase-like (Major domain)"/>
    <property type="match status" value="1"/>
</dbReference>
<dbReference type="Proteomes" id="UP001436297">
    <property type="component" value="Chromosome"/>
</dbReference>
<dbReference type="PIRSF" id="PIRSF001434">
    <property type="entry name" value="CGS"/>
    <property type="match status" value="1"/>
</dbReference>
<dbReference type="PANTHER" id="PTHR11808">
    <property type="entry name" value="TRANS-SULFURATION ENZYME FAMILY MEMBER"/>
    <property type="match status" value="1"/>
</dbReference>
<protein>
    <submittedName>
        <fullName evidence="5">PLP-dependent transferase</fullName>
    </submittedName>
</protein>
<dbReference type="EMBL" id="CP128355">
    <property type="protein sequence ID" value="XAF71176.1"/>
    <property type="molecule type" value="Genomic_DNA"/>
</dbReference>
<dbReference type="PANTHER" id="PTHR11808:SF90">
    <property type="entry name" value="CYSTATHIONINE GAMMA-SYNTHASE"/>
    <property type="match status" value="1"/>
</dbReference>
<keyword evidence="6" id="KW-1185">Reference proteome</keyword>
<dbReference type="GO" id="GO:0016740">
    <property type="term" value="F:transferase activity"/>
    <property type="evidence" value="ECO:0007669"/>
    <property type="project" value="UniProtKB-KW"/>
</dbReference>